<gene>
    <name evidence="3" type="ORF">EV695_0331</name>
</gene>
<dbReference type="PANTHER" id="PTHR21180">
    <property type="entry name" value="ENDONUCLEASE/EXONUCLEASE/PHOSPHATASE FAMILY DOMAIN-CONTAINING PROTEIN 1"/>
    <property type="match status" value="1"/>
</dbReference>
<proteinExistence type="predicted"/>
<dbReference type="InterPro" id="IPR004509">
    <property type="entry name" value="Competence_ComEA_HhH"/>
</dbReference>
<dbReference type="Gene3D" id="1.10.150.280">
    <property type="entry name" value="AF1531-like domain"/>
    <property type="match status" value="1"/>
</dbReference>
<dbReference type="OrthoDB" id="7510573at2"/>
<dbReference type="SUPFAM" id="SSF47781">
    <property type="entry name" value="RuvA domain 2-like"/>
    <property type="match status" value="1"/>
</dbReference>
<dbReference type="NCBIfam" id="TIGR00426">
    <property type="entry name" value="competence protein ComEA helix-hairpin-helix repeat region"/>
    <property type="match status" value="1"/>
</dbReference>
<feature type="signal peptide" evidence="2">
    <location>
        <begin position="1"/>
        <end position="21"/>
    </location>
</feature>
<dbReference type="InterPro" id="IPR010994">
    <property type="entry name" value="RuvA_2-like"/>
</dbReference>
<accession>A0A4R1F2R9</accession>
<keyword evidence="4" id="KW-1185">Reference proteome</keyword>
<evidence type="ECO:0000313" key="4">
    <source>
        <dbReference type="Proteomes" id="UP000294887"/>
    </source>
</evidence>
<feature type="compositionally biased region" description="Basic residues" evidence="1">
    <location>
        <begin position="113"/>
        <end position="126"/>
    </location>
</feature>
<dbReference type="AlphaFoldDB" id="A0A4R1F2R9"/>
<evidence type="ECO:0000313" key="3">
    <source>
        <dbReference type="EMBL" id="TCJ88477.1"/>
    </source>
</evidence>
<dbReference type="RefSeq" id="WP_131904172.1">
    <property type="nucleotide sequence ID" value="NZ_BAAAFU010000008.1"/>
</dbReference>
<reference evidence="3 4" key="1">
    <citation type="submission" date="2019-03" db="EMBL/GenBank/DDBJ databases">
        <title>Genomic Encyclopedia of Type Strains, Phase IV (KMG-IV): sequencing the most valuable type-strain genomes for metagenomic binning, comparative biology and taxonomic classification.</title>
        <authorList>
            <person name="Goeker M."/>
        </authorList>
    </citation>
    <scope>NUCLEOTIDE SEQUENCE [LARGE SCALE GENOMIC DNA]</scope>
    <source>
        <strain evidence="3 4">DSM 24830</strain>
    </source>
</reference>
<dbReference type="Proteomes" id="UP000294887">
    <property type="component" value="Unassembled WGS sequence"/>
</dbReference>
<keyword evidence="2" id="KW-0732">Signal</keyword>
<dbReference type="InterPro" id="IPR051675">
    <property type="entry name" value="Endo/Exo/Phosphatase_dom_1"/>
</dbReference>
<dbReference type="EMBL" id="SMFQ01000002">
    <property type="protein sequence ID" value="TCJ88477.1"/>
    <property type="molecule type" value="Genomic_DNA"/>
</dbReference>
<sequence length="126" mass="14185">MKLKSLFFAVFLSFVSFSASAEIVNLNKADASALQHYLKGVGEKKALNIVKYRKQHKKFEKIEEIKEVKGIGEKLYKKIKSSLSLTKGVVSAPSKAKAKSKKKVVKKAEQKVKSKKKTKLKKKEDD</sequence>
<dbReference type="Pfam" id="PF12836">
    <property type="entry name" value="HHH_3"/>
    <property type="match status" value="1"/>
</dbReference>
<dbReference type="GO" id="GO:0015628">
    <property type="term" value="P:protein secretion by the type II secretion system"/>
    <property type="evidence" value="ECO:0007669"/>
    <property type="project" value="TreeGrafter"/>
</dbReference>
<dbReference type="GO" id="GO:0015627">
    <property type="term" value="C:type II protein secretion system complex"/>
    <property type="evidence" value="ECO:0007669"/>
    <property type="project" value="TreeGrafter"/>
</dbReference>
<comment type="caution">
    <text evidence="3">The sequence shown here is derived from an EMBL/GenBank/DDBJ whole genome shotgun (WGS) entry which is preliminary data.</text>
</comment>
<feature type="chain" id="PRO_5020334342" evidence="2">
    <location>
        <begin position="22"/>
        <end position="126"/>
    </location>
</feature>
<protein>
    <submittedName>
        <fullName evidence="3">Competence protein ComEA</fullName>
    </submittedName>
</protein>
<dbReference type="PANTHER" id="PTHR21180:SF32">
    <property type="entry name" value="ENDONUCLEASE_EXONUCLEASE_PHOSPHATASE FAMILY DOMAIN-CONTAINING PROTEIN 1"/>
    <property type="match status" value="1"/>
</dbReference>
<organism evidence="3 4">
    <name type="scientific">Cocleimonas flava</name>
    <dbReference type="NCBI Taxonomy" id="634765"/>
    <lineage>
        <taxon>Bacteria</taxon>
        <taxon>Pseudomonadati</taxon>
        <taxon>Pseudomonadota</taxon>
        <taxon>Gammaproteobacteria</taxon>
        <taxon>Thiotrichales</taxon>
        <taxon>Thiotrichaceae</taxon>
        <taxon>Cocleimonas</taxon>
    </lineage>
</organism>
<evidence type="ECO:0000256" key="2">
    <source>
        <dbReference type="SAM" id="SignalP"/>
    </source>
</evidence>
<feature type="compositionally biased region" description="Basic residues" evidence="1">
    <location>
        <begin position="96"/>
        <end position="105"/>
    </location>
</feature>
<name>A0A4R1F2R9_9GAMM</name>
<evidence type="ECO:0000256" key="1">
    <source>
        <dbReference type="SAM" id="MobiDB-lite"/>
    </source>
</evidence>
<feature type="region of interest" description="Disordered" evidence="1">
    <location>
        <begin position="93"/>
        <end position="126"/>
    </location>
</feature>